<keyword evidence="3" id="KW-1185">Reference proteome</keyword>
<accession>A0ABP4VTU3</accession>
<dbReference type="PANTHER" id="PTHR47197:SF3">
    <property type="entry name" value="DIHYDRO-HEME D1 DEHYDROGENASE"/>
    <property type="match status" value="1"/>
</dbReference>
<feature type="region of interest" description="Disordered" evidence="1">
    <location>
        <begin position="1"/>
        <end position="21"/>
    </location>
</feature>
<evidence type="ECO:0008006" key="4">
    <source>
        <dbReference type="Google" id="ProtNLM"/>
    </source>
</evidence>
<dbReference type="InterPro" id="IPR051200">
    <property type="entry name" value="Host-pathogen_enzymatic-act"/>
</dbReference>
<sequence>MAYHSPMPASRPPTRAHRPWRGRAAALGLPVLLALGACAPAPPAAPAAPAPSTPSTSPAPAAEDPEPAPTRSPASPQLLLAAQADGDGLAVVDPAIRRGSAVVDRIRVGAAPWDVAVHEGTGRVFVSTAEGVAVVDLATRERTDLLRYRHRPDRVAYGEYRPGGLGLAVSPDGERVHVAVSTGSESFLETLDSGSGEVVSSVPVGLRPFDVLVSADGDEVYTVDHDAFTVTVVDTATGAARPVEVAPFGTEGGLSSFEKPHYAVLDDGGDLLLPYQGRALARVDPESGEVTTTRLTADTHQHGVARAADGTLVIAGNGPFGNAGSGPSIEVVAPGGRSTVLPTERRHETVTTWQDGRGRTHGVLAGGYTQDGAWDGMTVVPLDAALGGRDTSYEIHVPGRPQSVVPVTLPDSDHEEGPS</sequence>
<dbReference type="Gene3D" id="2.130.10.10">
    <property type="entry name" value="YVTN repeat-like/Quinoprotein amine dehydrogenase"/>
    <property type="match status" value="2"/>
</dbReference>
<feature type="region of interest" description="Disordered" evidence="1">
    <location>
        <begin position="40"/>
        <end position="74"/>
    </location>
</feature>
<feature type="compositionally biased region" description="Low complexity" evidence="1">
    <location>
        <begin position="53"/>
        <end position="62"/>
    </location>
</feature>
<comment type="caution">
    <text evidence="2">The sequence shown here is derived from an EMBL/GenBank/DDBJ whole genome shotgun (WGS) entry which is preliminary data.</text>
</comment>
<dbReference type="PANTHER" id="PTHR47197">
    <property type="entry name" value="PROTEIN NIRF"/>
    <property type="match status" value="1"/>
</dbReference>
<protein>
    <recommendedName>
        <fullName evidence="4">DNA-binding beta-propeller fold protein YncE</fullName>
    </recommendedName>
</protein>
<name>A0ABP4VTU3_9MICO</name>
<proteinExistence type="predicted"/>
<evidence type="ECO:0000313" key="3">
    <source>
        <dbReference type="Proteomes" id="UP001501138"/>
    </source>
</evidence>
<dbReference type="EMBL" id="BAAAPM010000009">
    <property type="protein sequence ID" value="GAA1737908.1"/>
    <property type="molecule type" value="Genomic_DNA"/>
</dbReference>
<dbReference type="InterPro" id="IPR015943">
    <property type="entry name" value="WD40/YVTN_repeat-like_dom_sf"/>
</dbReference>
<organism evidence="2 3">
    <name type="scientific">Isoptericola hypogeus</name>
    <dbReference type="NCBI Taxonomy" id="300179"/>
    <lineage>
        <taxon>Bacteria</taxon>
        <taxon>Bacillati</taxon>
        <taxon>Actinomycetota</taxon>
        <taxon>Actinomycetes</taxon>
        <taxon>Micrococcales</taxon>
        <taxon>Promicromonosporaceae</taxon>
        <taxon>Isoptericola</taxon>
    </lineage>
</organism>
<evidence type="ECO:0000313" key="2">
    <source>
        <dbReference type="EMBL" id="GAA1737908.1"/>
    </source>
</evidence>
<feature type="compositionally biased region" description="Pro residues" evidence="1">
    <location>
        <begin position="40"/>
        <end position="52"/>
    </location>
</feature>
<dbReference type="Proteomes" id="UP001501138">
    <property type="component" value="Unassembled WGS sequence"/>
</dbReference>
<dbReference type="SUPFAM" id="SSF50969">
    <property type="entry name" value="YVTN repeat-like/Quinoprotein amine dehydrogenase"/>
    <property type="match status" value="1"/>
</dbReference>
<gene>
    <name evidence="2" type="ORF">GCM10009809_36260</name>
</gene>
<evidence type="ECO:0000256" key="1">
    <source>
        <dbReference type="SAM" id="MobiDB-lite"/>
    </source>
</evidence>
<dbReference type="InterPro" id="IPR011044">
    <property type="entry name" value="Quino_amine_DH_bsu"/>
</dbReference>
<reference evidence="3" key="1">
    <citation type="journal article" date="2019" name="Int. J. Syst. Evol. Microbiol.">
        <title>The Global Catalogue of Microorganisms (GCM) 10K type strain sequencing project: providing services to taxonomists for standard genome sequencing and annotation.</title>
        <authorList>
            <consortium name="The Broad Institute Genomics Platform"/>
            <consortium name="The Broad Institute Genome Sequencing Center for Infectious Disease"/>
            <person name="Wu L."/>
            <person name="Ma J."/>
        </authorList>
    </citation>
    <scope>NUCLEOTIDE SEQUENCE [LARGE SCALE GENOMIC DNA]</scope>
    <source>
        <strain evidence="3">JCM 15589</strain>
    </source>
</reference>